<evidence type="ECO:0000256" key="3">
    <source>
        <dbReference type="ARBA" id="ARBA00022692"/>
    </source>
</evidence>
<dbReference type="GO" id="GO:0022857">
    <property type="term" value="F:transmembrane transporter activity"/>
    <property type="evidence" value="ECO:0007669"/>
    <property type="project" value="InterPro"/>
</dbReference>
<feature type="signal peptide" evidence="7">
    <location>
        <begin position="1"/>
        <end position="18"/>
    </location>
</feature>
<feature type="transmembrane region" description="Helical" evidence="6">
    <location>
        <begin position="366"/>
        <end position="385"/>
    </location>
</feature>
<dbReference type="InterPro" id="IPR002293">
    <property type="entry name" value="AA/rel_permease1"/>
</dbReference>
<evidence type="ECO:0000256" key="5">
    <source>
        <dbReference type="ARBA" id="ARBA00023136"/>
    </source>
</evidence>
<feature type="chain" id="PRO_5026057345" description="Amino acid permease/ SLC12A domain-containing protein" evidence="7">
    <location>
        <begin position="19"/>
        <end position="472"/>
    </location>
</feature>
<evidence type="ECO:0000313" key="9">
    <source>
        <dbReference type="Proteomes" id="UP000481153"/>
    </source>
</evidence>
<feature type="transmembrane region" description="Helical" evidence="6">
    <location>
        <begin position="179"/>
        <end position="199"/>
    </location>
</feature>
<dbReference type="PANTHER" id="PTHR42770:SF7">
    <property type="entry name" value="MEMBRANE PROTEIN"/>
    <property type="match status" value="1"/>
</dbReference>
<proteinExistence type="predicted"/>
<reference evidence="8 9" key="1">
    <citation type="submission" date="2019-07" db="EMBL/GenBank/DDBJ databases">
        <title>Genomics analysis of Aphanomyces spp. identifies a new class of oomycete effector associated with host adaptation.</title>
        <authorList>
            <person name="Gaulin E."/>
        </authorList>
    </citation>
    <scope>NUCLEOTIDE SEQUENCE [LARGE SCALE GENOMIC DNA]</scope>
    <source>
        <strain evidence="8 9">ATCC 201684</strain>
    </source>
</reference>
<feature type="transmembrane region" description="Helical" evidence="6">
    <location>
        <begin position="231"/>
        <end position="254"/>
    </location>
</feature>
<dbReference type="Pfam" id="PF13520">
    <property type="entry name" value="AA_permease_2"/>
    <property type="match status" value="1"/>
</dbReference>
<comment type="subcellular location">
    <subcellularLocation>
        <location evidence="1">Cell membrane</location>
        <topology evidence="1">Multi-pass membrane protein</topology>
    </subcellularLocation>
</comment>
<dbReference type="Gene3D" id="1.20.1740.10">
    <property type="entry name" value="Amino acid/polyamine transporter I"/>
    <property type="match status" value="1"/>
</dbReference>
<keyword evidence="5 6" id="KW-0472">Membrane</keyword>
<keyword evidence="7" id="KW-0732">Signal</keyword>
<dbReference type="GO" id="GO:0005886">
    <property type="term" value="C:plasma membrane"/>
    <property type="evidence" value="ECO:0007669"/>
    <property type="project" value="UniProtKB-SubCell"/>
</dbReference>
<dbReference type="PIRSF" id="PIRSF006060">
    <property type="entry name" value="AA_transporter"/>
    <property type="match status" value="1"/>
</dbReference>
<dbReference type="PANTHER" id="PTHR42770">
    <property type="entry name" value="AMINO ACID TRANSPORTER-RELATED"/>
    <property type="match status" value="1"/>
</dbReference>
<sequence>MGMAYLCMVLSIAEVASAISFPGGVYGLARCMLGFYLGFMAGCCELLEYTLFVTSCNLATTQILATRWPILLSYAPLVWLVNQTLSFGTLLIGRRLFWRFVLALANLAVVVFLVYYLGAMSVANISLYGGGKDNMFIGGFSKFFTALPVASWMFIGIEALSTLSNDLTEPKRLIPKGQVASMLTLLVLSWCTFMTSISLPPGATNLSSAVAVMNGGFSSSFNMTEATSTLLSLPAGMSSSPTFALAASNILVAMAQSKLVPSQLATTNARFKRHANALLVVLGVSSGLCFCHLYNARLDTMVYNMGMIFGFLAHMAHCLGFIHLRWNHSHIKRFFVSPVGIPGAIFAIVAFALSLVSILFFQDDGYASLLVCVVVLAALSIYYVVYAKHRQVFSADENSLLFAHIGKFHDLHEPRLTIARCSKDPHKDEATIYGMASHLDASSIDVVLGRTQLLQRRSPHDPSQTNDQCLVT</sequence>
<dbReference type="AlphaFoldDB" id="A0A6G0WT29"/>
<protein>
    <recommendedName>
        <fullName evidence="10">Amino acid permease/ SLC12A domain-containing protein</fullName>
    </recommendedName>
</protein>
<keyword evidence="9" id="KW-1185">Reference proteome</keyword>
<feature type="transmembrane region" description="Helical" evidence="6">
    <location>
        <begin position="74"/>
        <end position="93"/>
    </location>
</feature>
<feature type="transmembrane region" description="Helical" evidence="6">
    <location>
        <begin position="334"/>
        <end position="360"/>
    </location>
</feature>
<evidence type="ECO:0000256" key="2">
    <source>
        <dbReference type="ARBA" id="ARBA00022475"/>
    </source>
</evidence>
<evidence type="ECO:0000313" key="8">
    <source>
        <dbReference type="EMBL" id="KAF0730623.1"/>
    </source>
</evidence>
<feature type="transmembrane region" description="Helical" evidence="6">
    <location>
        <begin position="275"/>
        <end position="295"/>
    </location>
</feature>
<evidence type="ECO:0000256" key="7">
    <source>
        <dbReference type="SAM" id="SignalP"/>
    </source>
</evidence>
<feature type="transmembrane region" description="Helical" evidence="6">
    <location>
        <begin position="143"/>
        <end position="167"/>
    </location>
</feature>
<evidence type="ECO:0000256" key="6">
    <source>
        <dbReference type="SAM" id="Phobius"/>
    </source>
</evidence>
<dbReference type="EMBL" id="VJMJ01000153">
    <property type="protein sequence ID" value="KAF0730623.1"/>
    <property type="molecule type" value="Genomic_DNA"/>
</dbReference>
<keyword evidence="3 6" id="KW-0812">Transmembrane</keyword>
<evidence type="ECO:0008006" key="10">
    <source>
        <dbReference type="Google" id="ProtNLM"/>
    </source>
</evidence>
<evidence type="ECO:0000256" key="1">
    <source>
        <dbReference type="ARBA" id="ARBA00004651"/>
    </source>
</evidence>
<dbReference type="InterPro" id="IPR050367">
    <property type="entry name" value="APC_superfamily"/>
</dbReference>
<keyword evidence="2" id="KW-1003">Cell membrane</keyword>
<evidence type="ECO:0000256" key="4">
    <source>
        <dbReference type="ARBA" id="ARBA00022989"/>
    </source>
</evidence>
<keyword evidence="4 6" id="KW-1133">Transmembrane helix</keyword>
<comment type="caution">
    <text evidence="8">The sequence shown here is derived from an EMBL/GenBank/DDBJ whole genome shotgun (WGS) entry which is preliminary data.</text>
</comment>
<dbReference type="Proteomes" id="UP000481153">
    <property type="component" value="Unassembled WGS sequence"/>
</dbReference>
<feature type="transmembrane region" description="Helical" evidence="6">
    <location>
        <begin position="100"/>
        <end position="123"/>
    </location>
</feature>
<dbReference type="VEuPathDB" id="FungiDB:AeMF1_009655"/>
<accession>A0A6G0WT29</accession>
<feature type="transmembrane region" description="Helical" evidence="6">
    <location>
        <begin position="301"/>
        <end position="322"/>
    </location>
</feature>
<organism evidence="8 9">
    <name type="scientific">Aphanomyces euteiches</name>
    <dbReference type="NCBI Taxonomy" id="100861"/>
    <lineage>
        <taxon>Eukaryota</taxon>
        <taxon>Sar</taxon>
        <taxon>Stramenopiles</taxon>
        <taxon>Oomycota</taxon>
        <taxon>Saprolegniomycetes</taxon>
        <taxon>Saprolegniales</taxon>
        <taxon>Verrucalvaceae</taxon>
        <taxon>Aphanomyces</taxon>
    </lineage>
</organism>
<name>A0A6G0WT29_9STRA</name>
<gene>
    <name evidence="8" type="ORF">Ae201684_012042</name>
</gene>